<dbReference type="InterPro" id="IPR036388">
    <property type="entry name" value="WH-like_DNA-bd_sf"/>
</dbReference>
<dbReference type="RefSeq" id="WP_169172106.1">
    <property type="nucleotide sequence ID" value="NZ_JAAIII010000003.1"/>
</dbReference>
<dbReference type="InterPro" id="IPR011611">
    <property type="entry name" value="PfkB_dom"/>
</dbReference>
<dbReference type="PANTHER" id="PTHR10584:SF166">
    <property type="entry name" value="RIBOKINASE"/>
    <property type="match status" value="1"/>
</dbReference>
<evidence type="ECO:0000313" key="5">
    <source>
        <dbReference type="Proteomes" id="UP000532194"/>
    </source>
</evidence>
<dbReference type="GO" id="GO:0016301">
    <property type="term" value="F:kinase activity"/>
    <property type="evidence" value="ECO:0007669"/>
    <property type="project" value="UniProtKB-KW"/>
</dbReference>
<keyword evidence="2 4" id="KW-0418">Kinase</keyword>
<accession>A0A7Y0EPI8</accession>
<dbReference type="EMBL" id="JAAIII010000003">
    <property type="protein sequence ID" value="NMM94070.1"/>
    <property type="molecule type" value="Genomic_DNA"/>
</dbReference>
<evidence type="ECO:0000313" key="4">
    <source>
        <dbReference type="EMBL" id="NMM94070.1"/>
    </source>
</evidence>
<evidence type="ECO:0000256" key="2">
    <source>
        <dbReference type="ARBA" id="ARBA00022777"/>
    </source>
</evidence>
<organism evidence="4 5">
    <name type="scientific">Bifidobacterium oedipodis</name>
    <dbReference type="NCBI Taxonomy" id="2675322"/>
    <lineage>
        <taxon>Bacteria</taxon>
        <taxon>Bacillati</taxon>
        <taxon>Actinomycetota</taxon>
        <taxon>Actinomycetes</taxon>
        <taxon>Bifidobacteriales</taxon>
        <taxon>Bifidobacteriaceae</taxon>
        <taxon>Bifidobacterium</taxon>
    </lineage>
</organism>
<gene>
    <name evidence="4" type="ORF">G1C95_1257</name>
</gene>
<evidence type="ECO:0000256" key="1">
    <source>
        <dbReference type="ARBA" id="ARBA00022679"/>
    </source>
</evidence>
<name>A0A7Y0EPI8_9BIFI</name>
<dbReference type="Pfam" id="PF13412">
    <property type="entry name" value="HTH_24"/>
    <property type="match status" value="1"/>
</dbReference>
<dbReference type="SUPFAM" id="SSF53613">
    <property type="entry name" value="Ribokinase-like"/>
    <property type="match status" value="1"/>
</dbReference>
<dbReference type="Proteomes" id="UP000532194">
    <property type="component" value="Unassembled WGS sequence"/>
</dbReference>
<keyword evidence="5" id="KW-1185">Reference proteome</keyword>
<dbReference type="Gene3D" id="3.40.1190.20">
    <property type="match status" value="1"/>
</dbReference>
<evidence type="ECO:0000259" key="3">
    <source>
        <dbReference type="Pfam" id="PF00294"/>
    </source>
</evidence>
<keyword evidence="1" id="KW-0808">Transferase</keyword>
<reference evidence="4 5" key="1">
    <citation type="submission" date="2020-02" db="EMBL/GenBank/DDBJ databases">
        <title>Characterization of phylogenetic diversity of novel bifidobacterial species isolated in Czech ZOOs.</title>
        <authorList>
            <person name="Lugli G.A."/>
            <person name="Vera N.B."/>
            <person name="Ventura M."/>
        </authorList>
    </citation>
    <scope>NUCLEOTIDE SEQUENCE [LARGE SCALE GENOMIC DNA]</scope>
    <source>
        <strain evidence="4 5">DSM 109957</strain>
    </source>
</reference>
<dbReference type="InterPro" id="IPR036390">
    <property type="entry name" value="WH_DNA-bd_sf"/>
</dbReference>
<proteinExistence type="predicted"/>
<dbReference type="AlphaFoldDB" id="A0A7Y0EPI8"/>
<sequence>MAATDREQQILAWITQNPMISQNELADLCGITRSGVAAHISNLVKKGYLRGKGYIVAPPSYVAVIGGINLDIFGEAVSDIVVNSSNVGRITYALGGIARNVSFDLGRLDVPNYLISVYGDDYNGERFKADAFANAMDITYSKQLPHANTSTYLSITGPNGESGVALDDMSISDAITPAFLAEREHVIDNARAIVIDTSLTPEAIAWVCKHDARPIYARVVSVNKAARLVPNLSHLDTVVLSAAETGVLCGIETTDETSADQCADWLLKRGVRRVFLLLDGVGMLHRDAEHRWYLPLRHATHRHVNGAASGALSALVWSGLRDMDFEESSWFAASAAFATMECVESANPDFSEELLRQRREQWFG</sequence>
<protein>
    <submittedName>
        <fullName evidence="4">Carbohydrate kinase</fullName>
    </submittedName>
</protein>
<dbReference type="PANTHER" id="PTHR10584">
    <property type="entry name" value="SUGAR KINASE"/>
    <property type="match status" value="1"/>
</dbReference>
<dbReference type="SUPFAM" id="SSF46785">
    <property type="entry name" value="Winged helix' DNA-binding domain"/>
    <property type="match status" value="1"/>
</dbReference>
<comment type="caution">
    <text evidence="4">The sequence shown here is derived from an EMBL/GenBank/DDBJ whole genome shotgun (WGS) entry which is preliminary data.</text>
</comment>
<dbReference type="InterPro" id="IPR029056">
    <property type="entry name" value="Ribokinase-like"/>
</dbReference>
<dbReference type="Pfam" id="PF00294">
    <property type="entry name" value="PfkB"/>
    <property type="match status" value="1"/>
</dbReference>
<dbReference type="Gene3D" id="1.10.10.10">
    <property type="entry name" value="Winged helix-like DNA-binding domain superfamily/Winged helix DNA-binding domain"/>
    <property type="match status" value="1"/>
</dbReference>
<feature type="domain" description="Carbohydrate kinase PfkB" evidence="3">
    <location>
        <begin position="61"/>
        <end position="346"/>
    </location>
</feature>